<evidence type="ECO:0000259" key="3">
    <source>
        <dbReference type="PROSITE" id="PS00022"/>
    </source>
</evidence>
<dbReference type="Proteomes" id="UP000054558">
    <property type="component" value="Unassembled WGS sequence"/>
</dbReference>
<dbReference type="InterPro" id="IPR000742">
    <property type="entry name" value="EGF"/>
</dbReference>
<evidence type="ECO:0000313" key="5">
    <source>
        <dbReference type="EMBL" id="GAQ78618.1"/>
    </source>
</evidence>
<feature type="chain" id="PRO_5012056031" description="EGF-like domain-containing protein" evidence="2">
    <location>
        <begin position="25"/>
        <end position="282"/>
    </location>
</feature>
<evidence type="ECO:0000313" key="6">
    <source>
        <dbReference type="Proteomes" id="UP000054558"/>
    </source>
</evidence>
<evidence type="ECO:0000256" key="2">
    <source>
        <dbReference type="SAM" id="SignalP"/>
    </source>
</evidence>
<dbReference type="AlphaFoldDB" id="A0A1Y1HS07"/>
<feature type="signal peptide" evidence="2">
    <location>
        <begin position="1"/>
        <end position="24"/>
    </location>
</feature>
<reference evidence="5 6" key="1">
    <citation type="journal article" date="2014" name="Nat. Commun.">
        <title>Klebsormidium flaccidum genome reveals primary factors for plant terrestrial adaptation.</title>
        <authorList>
            <person name="Hori K."/>
            <person name="Maruyama F."/>
            <person name="Fujisawa T."/>
            <person name="Togashi T."/>
            <person name="Yamamoto N."/>
            <person name="Seo M."/>
            <person name="Sato S."/>
            <person name="Yamada T."/>
            <person name="Mori H."/>
            <person name="Tajima N."/>
            <person name="Moriyama T."/>
            <person name="Ikeuchi M."/>
            <person name="Watanabe M."/>
            <person name="Wada H."/>
            <person name="Kobayashi K."/>
            <person name="Saito M."/>
            <person name="Masuda T."/>
            <person name="Sasaki-Sekimoto Y."/>
            <person name="Mashiguchi K."/>
            <person name="Awai K."/>
            <person name="Shimojima M."/>
            <person name="Masuda S."/>
            <person name="Iwai M."/>
            <person name="Nobusawa T."/>
            <person name="Narise T."/>
            <person name="Kondo S."/>
            <person name="Saito H."/>
            <person name="Sato R."/>
            <person name="Murakawa M."/>
            <person name="Ihara Y."/>
            <person name="Oshima-Yamada Y."/>
            <person name="Ohtaka K."/>
            <person name="Satoh M."/>
            <person name="Sonobe K."/>
            <person name="Ishii M."/>
            <person name="Ohtani R."/>
            <person name="Kanamori-Sato M."/>
            <person name="Honoki R."/>
            <person name="Miyazaki D."/>
            <person name="Mochizuki H."/>
            <person name="Umetsu J."/>
            <person name="Higashi K."/>
            <person name="Shibata D."/>
            <person name="Kamiya Y."/>
            <person name="Sato N."/>
            <person name="Nakamura Y."/>
            <person name="Tabata S."/>
            <person name="Ida S."/>
            <person name="Kurokawa K."/>
            <person name="Ohta H."/>
        </authorList>
    </citation>
    <scope>NUCLEOTIDE SEQUENCE [LARGE SCALE GENOMIC DNA]</scope>
    <source>
        <strain evidence="5 6">NIES-2285</strain>
    </source>
</reference>
<keyword evidence="1" id="KW-0472">Membrane</keyword>
<protein>
    <recommendedName>
        <fullName evidence="3 4">EGF-like domain-containing protein</fullName>
    </recommendedName>
</protein>
<gene>
    <name evidence="5" type="ORF">KFL_000160210</name>
</gene>
<dbReference type="PROSITE" id="PS00022">
    <property type="entry name" value="EGF_1"/>
    <property type="match status" value="1"/>
</dbReference>
<evidence type="ECO:0000259" key="4">
    <source>
        <dbReference type="PROSITE" id="PS01186"/>
    </source>
</evidence>
<dbReference type="EMBL" id="DF236965">
    <property type="protein sequence ID" value="GAQ78618.1"/>
    <property type="molecule type" value="Genomic_DNA"/>
</dbReference>
<evidence type="ECO:0000256" key="1">
    <source>
        <dbReference type="SAM" id="Phobius"/>
    </source>
</evidence>
<dbReference type="PROSITE" id="PS01186">
    <property type="entry name" value="EGF_2"/>
    <property type="match status" value="1"/>
</dbReference>
<sequence length="282" mass="28545">MSTAVSTLVALLVLLSTTVFPTEGRQTALHHNRRLHQTAPAPAPVGQVCSNGLVCPENQRCDTTQISDTTKIGTQTIIQCLCVTGYNGPECPAPYSVTPTPTTDAVTPSPPALSAPPALVAAAPASGGQVCSNGLVCPEKQRCDTTSLFSNRGQQKVVQCVCVTGYNGPECPAPYSVPPAATAAPSPPAGTVSSAAAVAASVAPPGSTSLASSEGSGGIGVAAIVGIAVGCAAAVGLLAVGVLFGLRRRREQQKAVEFQDFHKAHHSMDTHQQPAPPPDPEA</sequence>
<keyword evidence="1" id="KW-1133">Transmembrane helix</keyword>
<feature type="transmembrane region" description="Helical" evidence="1">
    <location>
        <begin position="219"/>
        <end position="244"/>
    </location>
</feature>
<accession>A0A1Y1HS07</accession>
<organism evidence="5 6">
    <name type="scientific">Klebsormidium nitens</name>
    <name type="common">Green alga</name>
    <name type="synonym">Ulothrix nitens</name>
    <dbReference type="NCBI Taxonomy" id="105231"/>
    <lineage>
        <taxon>Eukaryota</taxon>
        <taxon>Viridiplantae</taxon>
        <taxon>Streptophyta</taxon>
        <taxon>Klebsormidiophyceae</taxon>
        <taxon>Klebsormidiales</taxon>
        <taxon>Klebsormidiaceae</taxon>
        <taxon>Klebsormidium</taxon>
    </lineage>
</organism>
<keyword evidence="2" id="KW-0732">Signal</keyword>
<keyword evidence="1" id="KW-0812">Transmembrane</keyword>
<name>A0A1Y1HS07_KLENI</name>
<keyword evidence="6" id="KW-1185">Reference proteome</keyword>
<feature type="domain" description="EGF-like" evidence="3 4">
    <location>
        <begin position="160"/>
        <end position="171"/>
    </location>
</feature>
<proteinExistence type="predicted"/>